<evidence type="ECO:0000313" key="9">
    <source>
        <dbReference type="EMBL" id="NVN10125.1"/>
    </source>
</evidence>
<dbReference type="SMART" id="SM00702">
    <property type="entry name" value="P4Hc"/>
    <property type="match status" value="1"/>
</dbReference>
<dbReference type="Gene3D" id="2.60.120.620">
    <property type="entry name" value="q2cbj1_9rhob like domain"/>
    <property type="match status" value="1"/>
</dbReference>
<feature type="domain" description="Thioredoxin" evidence="7">
    <location>
        <begin position="7"/>
        <end position="152"/>
    </location>
</feature>
<sequence>MTLNIALQVGDPAPWFIEASSDRQGPYHFDKAAGRYALLFFFGSSTRPEVQESLAVVDRHKAMLDQANLLFFGISSDPEDAARLTADPAAPGLHYIYDGASKVGPLYGFRPEGPPAWLLVDPMLRVIAVFGHQPGVAQGIFELLARIPPAAARAQAEATPVLMLSDVFEPAFCAHLIEHYTRVGGALSGVFTEYDAGQSVRAMDMRFKRRRDCRIEQPELVAQIEQRISRRIVPEIRKIFQFHATYLERILVACYDAAEQGRFGAHRDNTLAAVAHRRFAISINLNDGFSGGGVSFPEFGPRAFSPPSGGAVVFSCGLMHRVETVTAGRRFACLTFAYDEAAAEIRRAHWKDRRGGDGG</sequence>
<evidence type="ECO:0000256" key="6">
    <source>
        <dbReference type="ARBA" id="ARBA00023004"/>
    </source>
</evidence>
<dbReference type="AlphaFoldDB" id="A0A7Y7IUN0"/>
<dbReference type="InterPro" id="IPR006620">
    <property type="entry name" value="Pro_4_hyd_alph"/>
</dbReference>
<name>A0A7Y7IUN0_9PROT</name>
<keyword evidence="6" id="KW-0408">Iron</keyword>
<evidence type="ECO:0000259" key="7">
    <source>
        <dbReference type="PROSITE" id="PS51352"/>
    </source>
</evidence>
<feature type="domain" description="Fe2OG dioxygenase" evidence="8">
    <location>
        <begin position="246"/>
        <end position="340"/>
    </location>
</feature>
<protein>
    <submittedName>
        <fullName evidence="9">2OG-Fe(II) oxygenase</fullName>
    </submittedName>
</protein>
<dbReference type="PROSITE" id="PS51471">
    <property type="entry name" value="FE2OG_OXY"/>
    <property type="match status" value="1"/>
</dbReference>
<dbReference type="Gene3D" id="3.40.30.10">
    <property type="entry name" value="Glutaredoxin"/>
    <property type="match status" value="1"/>
</dbReference>
<keyword evidence="2" id="KW-0479">Metal-binding</keyword>
<evidence type="ECO:0000259" key="8">
    <source>
        <dbReference type="PROSITE" id="PS51471"/>
    </source>
</evidence>
<dbReference type="Proteomes" id="UP000534870">
    <property type="component" value="Unassembled WGS sequence"/>
</dbReference>
<evidence type="ECO:0000256" key="3">
    <source>
        <dbReference type="ARBA" id="ARBA00022896"/>
    </source>
</evidence>
<comment type="caution">
    <text evidence="9">The sequence shown here is derived from an EMBL/GenBank/DDBJ whole genome shotgun (WGS) entry which is preliminary data.</text>
</comment>
<dbReference type="GO" id="GO:0031418">
    <property type="term" value="F:L-ascorbic acid binding"/>
    <property type="evidence" value="ECO:0007669"/>
    <property type="project" value="UniProtKB-KW"/>
</dbReference>
<comment type="cofactor">
    <cofactor evidence="1">
        <name>L-ascorbate</name>
        <dbReference type="ChEBI" id="CHEBI:38290"/>
    </cofactor>
</comment>
<dbReference type="GO" id="GO:0005506">
    <property type="term" value="F:iron ion binding"/>
    <property type="evidence" value="ECO:0007669"/>
    <property type="project" value="InterPro"/>
</dbReference>
<dbReference type="EMBL" id="JABXXP010000018">
    <property type="protein sequence ID" value="NVN10125.1"/>
    <property type="molecule type" value="Genomic_DNA"/>
</dbReference>
<dbReference type="GO" id="GO:0051213">
    <property type="term" value="F:dioxygenase activity"/>
    <property type="evidence" value="ECO:0007669"/>
    <property type="project" value="UniProtKB-KW"/>
</dbReference>
<evidence type="ECO:0000256" key="5">
    <source>
        <dbReference type="ARBA" id="ARBA00023002"/>
    </source>
</evidence>
<evidence type="ECO:0000256" key="2">
    <source>
        <dbReference type="ARBA" id="ARBA00022723"/>
    </source>
</evidence>
<keyword evidence="3" id="KW-0847">Vitamin C</keyword>
<evidence type="ECO:0000313" key="10">
    <source>
        <dbReference type="Proteomes" id="UP000534870"/>
    </source>
</evidence>
<proteinExistence type="predicted"/>
<keyword evidence="4" id="KW-0223">Dioxygenase</keyword>
<evidence type="ECO:0000256" key="4">
    <source>
        <dbReference type="ARBA" id="ARBA00022964"/>
    </source>
</evidence>
<dbReference type="GO" id="GO:0016705">
    <property type="term" value="F:oxidoreductase activity, acting on paired donors, with incorporation or reduction of molecular oxygen"/>
    <property type="evidence" value="ECO:0007669"/>
    <property type="project" value="InterPro"/>
</dbReference>
<reference evidence="9 10" key="1">
    <citation type="submission" date="2020-06" db="EMBL/GenBank/DDBJ databases">
        <title>Description of novel acetic acid bacteria.</title>
        <authorList>
            <person name="Sombolestani A."/>
        </authorList>
    </citation>
    <scope>NUCLEOTIDE SEQUENCE [LARGE SCALE GENOMIC DNA]</scope>
    <source>
        <strain evidence="9 10">LMG 31431</strain>
    </source>
</reference>
<keyword evidence="5" id="KW-0560">Oxidoreductase</keyword>
<gene>
    <name evidence="9" type="ORF">HUK84_03005</name>
</gene>
<dbReference type="InterPro" id="IPR005123">
    <property type="entry name" value="Oxoglu/Fe-dep_dioxygenase_dom"/>
</dbReference>
<accession>A0A7Y7IUN0</accession>
<dbReference type="RefSeq" id="WP_176638909.1">
    <property type="nucleotide sequence ID" value="NZ_JABXXP010000018.1"/>
</dbReference>
<dbReference type="InterPro" id="IPR013766">
    <property type="entry name" value="Thioredoxin_domain"/>
</dbReference>
<evidence type="ECO:0000256" key="1">
    <source>
        <dbReference type="ARBA" id="ARBA00001961"/>
    </source>
</evidence>
<organism evidence="9 10">
    <name type="scientific">Nguyenibacter vanlangensis</name>
    <dbReference type="NCBI Taxonomy" id="1216886"/>
    <lineage>
        <taxon>Bacteria</taxon>
        <taxon>Pseudomonadati</taxon>
        <taxon>Pseudomonadota</taxon>
        <taxon>Alphaproteobacteria</taxon>
        <taxon>Acetobacterales</taxon>
        <taxon>Acetobacteraceae</taxon>
        <taxon>Nguyenibacter</taxon>
    </lineage>
</organism>
<dbReference type="SUPFAM" id="SSF52833">
    <property type="entry name" value="Thioredoxin-like"/>
    <property type="match status" value="1"/>
</dbReference>
<dbReference type="PROSITE" id="PS51352">
    <property type="entry name" value="THIOREDOXIN_2"/>
    <property type="match status" value="1"/>
</dbReference>
<dbReference type="InterPro" id="IPR036249">
    <property type="entry name" value="Thioredoxin-like_sf"/>
</dbReference>